<dbReference type="PANTHER" id="PTHR12905">
    <property type="entry name" value="METALLOPHOSPHOESTERASE"/>
    <property type="match status" value="1"/>
</dbReference>
<evidence type="ECO:0000313" key="3">
    <source>
        <dbReference type="Proteomes" id="UP000053317"/>
    </source>
</evidence>
<protein>
    <submittedName>
        <fullName evidence="2">Putative ser thr protein phosphatase</fullName>
    </submittedName>
</protein>
<dbReference type="InterPro" id="IPR051693">
    <property type="entry name" value="UPF0046_metallophosphoest"/>
</dbReference>
<dbReference type="SUPFAM" id="SSF56300">
    <property type="entry name" value="Metallo-dependent phosphatases"/>
    <property type="match status" value="1"/>
</dbReference>
<dbReference type="OrthoDB" id="630188at2759"/>
<evidence type="ECO:0000313" key="2">
    <source>
        <dbReference type="EMBL" id="KKY24816.1"/>
    </source>
</evidence>
<organism evidence="2 3">
    <name type="scientific">Phaeomoniella chlamydospora</name>
    <name type="common">Phaeoacremonium chlamydosporum</name>
    <dbReference type="NCBI Taxonomy" id="158046"/>
    <lineage>
        <taxon>Eukaryota</taxon>
        <taxon>Fungi</taxon>
        <taxon>Dikarya</taxon>
        <taxon>Ascomycota</taxon>
        <taxon>Pezizomycotina</taxon>
        <taxon>Eurotiomycetes</taxon>
        <taxon>Chaetothyriomycetidae</taxon>
        <taxon>Phaeomoniellales</taxon>
        <taxon>Phaeomoniellaceae</taxon>
        <taxon>Phaeomoniella</taxon>
    </lineage>
</organism>
<comment type="caution">
    <text evidence="2">The sequence shown here is derived from an EMBL/GenBank/DDBJ whole genome shotgun (WGS) entry which is preliminary data.</text>
</comment>
<evidence type="ECO:0000259" key="1">
    <source>
        <dbReference type="Pfam" id="PF00149"/>
    </source>
</evidence>
<keyword evidence="3" id="KW-1185">Reference proteome</keyword>
<reference evidence="2 3" key="1">
    <citation type="submission" date="2015-05" db="EMBL/GenBank/DDBJ databases">
        <title>Distinctive expansion of gene families associated with plant cell wall degradation and secondary metabolism in the genomes of grapevine trunk pathogens.</title>
        <authorList>
            <person name="Lawrence D.P."/>
            <person name="Travadon R."/>
            <person name="Rolshausen P.E."/>
            <person name="Baumgartner K."/>
        </authorList>
    </citation>
    <scope>NUCLEOTIDE SEQUENCE [LARGE SCALE GENOMIC DNA]</scope>
    <source>
        <strain evidence="2">UCRPC4</strain>
    </source>
</reference>
<dbReference type="CDD" id="cd07379">
    <property type="entry name" value="MPP_239FB"/>
    <property type="match status" value="1"/>
</dbReference>
<dbReference type="Gene3D" id="3.60.21.10">
    <property type="match status" value="1"/>
</dbReference>
<reference evidence="2 3" key="2">
    <citation type="submission" date="2015-05" db="EMBL/GenBank/DDBJ databases">
        <authorList>
            <person name="Morales-Cruz A."/>
            <person name="Amrine K.C."/>
            <person name="Cantu D."/>
        </authorList>
    </citation>
    <scope>NUCLEOTIDE SEQUENCE [LARGE SCALE GENOMIC DNA]</scope>
    <source>
        <strain evidence="2">UCRPC4</strain>
    </source>
</reference>
<dbReference type="InterPro" id="IPR029052">
    <property type="entry name" value="Metallo-depent_PP-like"/>
</dbReference>
<name>A0A0G2ERM5_PHACM</name>
<dbReference type="Pfam" id="PF00149">
    <property type="entry name" value="Metallophos"/>
    <property type="match status" value="1"/>
</dbReference>
<gene>
    <name evidence="2" type="ORF">UCRPC4_g02346</name>
</gene>
<dbReference type="PANTHER" id="PTHR12905:SF16">
    <property type="entry name" value="SER_THR PROTEIN PHOSPHATASE FAMILY PROTEIN (AFU_ORTHOLOGUE AFUA_1G06000)"/>
    <property type="match status" value="1"/>
</dbReference>
<sequence length="300" mass="33012">MSSTSLDRIRFVCISDTHNLTPNLPSGDVLIHAGDLTNQGGLSELRKALEWIEGLDFQAKIVVAGNHDITLDKPFYTQYGSYFHNQAPQDPDQCRRLFKKSSILYLDHEAATVILEVPDGNEVCGHVHEGRGAETVKWDLTTPNTKYKEKATIHWEDSTQGTKKLFKVNVSGTTEEDEDSLKRSSRTQFAVRKLPANMTSFQPFPDHEKGGNPISAEVQEMPSFSQGTFGQGGREESGSFNKAALGGRMDRIETCVVNAAIVGSNYPHKGGKKINKPIVVDILLPSYKNDKNAATGTDMG</sequence>
<dbReference type="InterPro" id="IPR004843">
    <property type="entry name" value="Calcineurin-like_PHP"/>
</dbReference>
<dbReference type="GO" id="GO:0016787">
    <property type="term" value="F:hydrolase activity"/>
    <property type="evidence" value="ECO:0007669"/>
    <property type="project" value="InterPro"/>
</dbReference>
<proteinExistence type="predicted"/>
<feature type="domain" description="Calcineurin-like phosphoesterase" evidence="1">
    <location>
        <begin position="10"/>
        <end position="93"/>
    </location>
</feature>
<dbReference type="Proteomes" id="UP000053317">
    <property type="component" value="Unassembled WGS sequence"/>
</dbReference>
<dbReference type="EMBL" id="LCWF01000056">
    <property type="protein sequence ID" value="KKY24816.1"/>
    <property type="molecule type" value="Genomic_DNA"/>
</dbReference>
<dbReference type="AlphaFoldDB" id="A0A0G2ERM5"/>
<accession>A0A0G2ERM5</accession>